<dbReference type="EMBL" id="OV696697">
    <property type="protein sequence ID" value="CAH1241125.1"/>
    <property type="molecule type" value="Genomic_DNA"/>
</dbReference>
<name>A0A8K0E965_BRALA</name>
<sequence>MFGHILRMPTDTPAHQALDFALIGCNRYSSRKGRHCKNLLSLLRTDLKERESPGSKMEGTSSNCDKVVVQHKFNPWDFDRTEVLVKNVAQYVNFDMDSRRPKTLPDWVRERYAHLTSRPRPTTVNVFEMPACSTPFVHSIRVPASHIDWNRHVGQQYYYSYCFDCAALGARNGMYSTVRGDIFRHNVREISVLYQREALEGDLLTVESWEDEGKPGTLKFQVKKGSDGIVQMAIAFNTHSESKL</sequence>
<accession>A0A8K0E965</accession>
<gene>
    <name evidence="1" type="primary">Hypp6311</name>
    <name evidence="1" type="ORF">BLAG_LOCUS4892</name>
</gene>
<dbReference type="PANTHER" id="PTHR34487:SF1">
    <property type="entry name" value="ACYL-ACP THIOESTERASE"/>
    <property type="match status" value="1"/>
</dbReference>
<organism evidence="1 2">
    <name type="scientific">Branchiostoma lanceolatum</name>
    <name type="common">Common lancelet</name>
    <name type="synonym">Amphioxus lanceolatum</name>
    <dbReference type="NCBI Taxonomy" id="7740"/>
    <lineage>
        <taxon>Eukaryota</taxon>
        <taxon>Metazoa</taxon>
        <taxon>Chordata</taxon>
        <taxon>Cephalochordata</taxon>
        <taxon>Leptocardii</taxon>
        <taxon>Amphioxiformes</taxon>
        <taxon>Branchiostomatidae</taxon>
        <taxon>Branchiostoma</taxon>
    </lineage>
</organism>
<keyword evidence="2" id="KW-1185">Reference proteome</keyword>
<dbReference type="Proteomes" id="UP000838412">
    <property type="component" value="Chromosome 12"/>
</dbReference>
<dbReference type="SUPFAM" id="SSF54637">
    <property type="entry name" value="Thioesterase/thiol ester dehydrase-isomerase"/>
    <property type="match status" value="1"/>
</dbReference>
<proteinExistence type="predicted"/>
<evidence type="ECO:0000313" key="1">
    <source>
        <dbReference type="EMBL" id="CAH1241125.1"/>
    </source>
</evidence>
<dbReference type="AlphaFoldDB" id="A0A8K0E965"/>
<evidence type="ECO:0000313" key="2">
    <source>
        <dbReference type="Proteomes" id="UP000838412"/>
    </source>
</evidence>
<dbReference type="OrthoDB" id="6278306at2759"/>
<protein>
    <submittedName>
        <fullName evidence="1">Hypp6311 protein</fullName>
    </submittedName>
</protein>
<dbReference type="InterPro" id="IPR029069">
    <property type="entry name" value="HotDog_dom_sf"/>
</dbReference>
<dbReference type="Gene3D" id="3.10.129.10">
    <property type="entry name" value="Hotdog Thioesterase"/>
    <property type="match status" value="1"/>
</dbReference>
<dbReference type="PANTHER" id="PTHR34487">
    <property type="entry name" value="ACYL-ACP THIOESTERASE"/>
    <property type="match status" value="1"/>
</dbReference>
<reference evidence="1" key="1">
    <citation type="submission" date="2022-01" db="EMBL/GenBank/DDBJ databases">
        <authorList>
            <person name="Braso-Vives M."/>
        </authorList>
    </citation>
    <scope>NUCLEOTIDE SEQUENCE</scope>
</reference>